<dbReference type="AlphaFoldDB" id="A0A2D2BVT5"/>
<name>A0A2D2BVT5_9RHOB</name>
<reference evidence="1 3" key="1">
    <citation type="submission" date="2017-10" db="EMBL/GenBank/DDBJ databases">
        <title>Complete genome sequence of Paracoccus yeei TT13 isolated from human skin.</title>
        <authorList>
            <person name="Lee K."/>
            <person name="Lim J.Y."/>
            <person name="Hwang I."/>
        </authorList>
    </citation>
    <scope>NUCLEOTIDE SEQUENCE [LARGE SCALE GENOMIC DNA]</scope>
    <source>
        <strain evidence="1 3">TT13</strain>
    </source>
</reference>
<accession>A0A2D2BVT5</accession>
<dbReference type="RefSeq" id="WP_099647860.1">
    <property type="nucleotide sequence ID" value="NZ_CAJGAB010000108.1"/>
</dbReference>
<dbReference type="EMBL" id="CP024422">
    <property type="protein sequence ID" value="ATQ55705.1"/>
    <property type="molecule type" value="Genomic_DNA"/>
</dbReference>
<proteinExistence type="predicted"/>
<organism evidence="1 3">
    <name type="scientific">Paracoccus yeei</name>
    <dbReference type="NCBI Taxonomy" id="147645"/>
    <lineage>
        <taxon>Bacteria</taxon>
        <taxon>Pseudomonadati</taxon>
        <taxon>Pseudomonadota</taxon>
        <taxon>Alphaproteobacteria</taxon>
        <taxon>Rhodobacterales</taxon>
        <taxon>Paracoccaceae</taxon>
        <taxon>Paracoccus</taxon>
    </lineage>
</organism>
<dbReference type="EMBL" id="CP024422">
    <property type="protein sequence ID" value="ATQ54363.1"/>
    <property type="molecule type" value="Genomic_DNA"/>
</dbReference>
<dbReference type="GeneID" id="78897548"/>
<evidence type="ECO:0000313" key="2">
    <source>
        <dbReference type="EMBL" id="ATQ55705.1"/>
    </source>
</evidence>
<gene>
    <name evidence="1" type="ORF">PYTT13_00075</name>
    <name evidence="2" type="ORF">PYTT13_07665</name>
</gene>
<dbReference type="Proteomes" id="UP000229314">
    <property type="component" value="Chromosome"/>
</dbReference>
<evidence type="ECO:0000313" key="1">
    <source>
        <dbReference type="EMBL" id="ATQ54363.1"/>
    </source>
</evidence>
<protein>
    <submittedName>
        <fullName evidence="1">Uncharacterized protein</fullName>
    </submittedName>
</protein>
<evidence type="ECO:0000313" key="3">
    <source>
        <dbReference type="Proteomes" id="UP000229314"/>
    </source>
</evidence>
<sequence>MSACGDFLLPGSMRRHARLWSEREYVSSVMRGLPGLFTPEDQAAGGMFKLPGKGSRVRGDVFTYAHVMLVRRMIGREMRSATFCVDMDSGLSAAFCATGVEAVKAGKAHVVEVSFAKGLTNDERSGLAKLGTDAFHAQYRANRAEVERVQEEFPGLTRRQALVLHQLRERFGDDCAGYRGRMLATDGVVWPFHTKAEPRKTIRLKTDLGHLGWDGLSKLVCAASIHPVDAWFNLARRRVAGFERGLPTSSNRQRIWHAYGFYDPEMVPKVVAILRFYHNWMLRGRDGKTPAMRIGLARGLIYPRDLFAF</sequence>